<dbReference type="InterPro" id="IPR039635">
    <property type="entry name" value="ERMARD"/>
</dbReference>
<evidence type="ECO:0000256" key="1">
    <source>
        <dbReference type="SAM" id="Phobius"/>
    </source>
</evidence>
<dbReference type="PANTHER" id="PTHR31701:SF2">
    <property type="entry name" value="ENDOPLASMIC RETICULUM MEMBRANE-ASSOCIATED RNA DEGRADATION PROTEIN"/>
    <property type="match status" value="1"/>
</dbReference>
<evidence type="ECO:0000313" key="3">
    <source>
        <dbReference type="Proteomes" id="UP000245320"/>
    </source>
</evidence>
<reference evidence="4 5" key="1">
    <citation type="submission" date="2025-04" db="UniProtKB">
        <authorList>
            <consortium name="RefSeq"/>
        </authorList>
    </citation>
    <scope>IDENTIFICATION</scope>
    <source>
        <tissue evidence="4 5">Spleen</tissue>
    </source>
</reference>
<keyword evidence="1" id="KW-0812">Transmembrane</keyword>
<dbReference type="PANTHER" id="PTHR31701">
    <property type="entry name" value="ENDOPLASMIC RETICULUM MEMBRANE-ASSOCIATED RNA DEGRADATION PROTEIN"/>
    <property type="match status" value="1"/>
</dbReference>
<evidence type="ECO:0000313" key="5">
    <source>
        <dbReference type="RefSeq" id="XP_019807227.2"/>
    </source>
</evidence>
<sequence>MTITDSVVYTESAQGLDYGGSVRLLGPVCQAVHLHLSSLTKGQFETRYSSGFQWTGVPELFPEMFDALGSLQSLAISLSLMKLTSCLERALGDVYLLIRKECPFLLRDLIASEELSQVFGQSVMDVLKVFVGSPRGLNLRNVLWHGFAAPQEIPPKYCSMMILLTAGLGQLLKGYLQQTKFTLAHRPFITLTSLEDLIVFPDVTYEVLSVLEEVMKKSTFILKIMLPYWEVALLNFKSHRFADCAILLLVQLETGLRKVFATVNKCPKRLLTAESTALYTTFDEILAKHLNDGKINQLPLFLGEPAMEFLWDFLNHQEGPRLRDRLSHGEISLPEFPKEAANQLLAFSFVLLLRFIDEDLLSVFKQEKAAVRALVSIAEAYGARCHPVSQLKKQVLSCERSIGVWPLLPLPEGSEREAQRSEGNSEINACHSLITEIVAELCHHVPETHRVPHASEHLRPEEWPQLLRELCSIPVRTLFCPRAVLEVLAVLRKIGAHCCRVCGQVAACAELRRRQWEDRSLRSRQRRNYLRLVHSIKLLFPMLYLILLLIALELVNIHVVLGKNTSEYQQYLRFLKSVLQYTENLAAYTSQDKNKWDEAVNLTQVALLKIWTFSEKKQMLIHLAKKSTSKVV</sequence>
<proteinExistence type="predicted"/>
<dbReference type="RefSeq" id="XP_019807226.2">
    <property type="nucleotide sequence ID" value="XM_019951667.2"/>
</dbReference>
<dbReference type="Pfam" id="PF13910">
    <property type="entry name" value="DUF4209"/>
    <property type="match status" value="1"/>
</dbReference>
<organism evidence="3 5">
    <name type="scientific">Tursiops truncatus</name>
    <name type="common">Atlantic bottle-nosed dolphin</name>
    <name type="synonym">Delphinus truncatus</name>
    <dbReference type="NCBI Taxonomy" id="9739"/>
    <lineage>
        <taxon>Eukaryota</taxon>
        <taxon>Metazoa</taxon>
        <taxon>Chordata</taxon>
        <taxon>Craniata</taxon>
        <taxon>Vertebrata</taxon>
        <taxon>Euteleostomi</taxon>
        <taxon>Mammalia</taxon>
        <taxon>Eutheria</taxon>
        <taxon>Laurasiatheria</taxon>
        <taxon>Artiodactyla</taxon>
        <taxon>Whippomorpha</taxon>
        <taxon>Cetacea</taxon>
        <taxon>Odontoceti</taxon>
        <taxon>Delphinidae</taxon>
        <taxon>Tursiops</taxon>
    </lineage>
</organism>
<protein>
    <submittedName>
        <fullName evidence="4 5">Endoplasmic reticulum membrane-associated RNA degradation protein isoform X5</fullName>
    </submittedName>
</protein>
<keyword evidence="1" id="KW-0472">Membrane</keyword>
<name>A0A2U4CP44_TURTR</name>
<evidence type="ECO:0000259" key="2">
    <source>
        <dbReference type="Pfam" id="PF13910"/>
    </source>
</evidence>
<dbReference type="InterPro" id="IPR025209">
    <property type="entry name" value="DUF4209"/>
</dbReference>
<dbReference type="AlphaFoldDB" id="A0A2U4CP44"/>
<keyword evidence="1" id="KW-1133">Transmembrane helix</keyword>
<feature type="transmembrane region" description="Helical" evidence="1">
    <location>
        <begin position="538"/>
        <end position="561"/>
    </location>
</feature>
<feature type="domain" description="DUF4209" evidence="2">
    <location>
        <begin position="87"/>
        <end position="167"/>
    </location>
</feature>
<evidence type="ECO:0000313" key="4">
    <source>
        <dbReference type="RefSeq" id="XP_019807226.2"/>
    </source>
</evidence>
<dbReference type="Proteomes" id="UP000245320">
    <property type="component" value="Chromosome 12"/>
</dbReference>
<dbReference type="GeneID" id="101335546"/>
<dbReference type="CTD" id="55780"/>
<gene>
    <name evidence="4 5" type="primary">ERMARD</name>
</gene>
<keyword evidence="3" id="KW-1185">Reference proteome</keyword>
<dbReference type="RefSeq" id="XP_019807227.2">
    <property type="nucleotide sequence ID" value="XM_019951668.2"/>
</dbReference>
<accession>A0A2U4CP44</accession>